<evidence type="ECO:0000313" key="3">
    <source>
        <dbReference type="Proteomes" id="UP001165090"/>
    </source>
</evidence>
<evidence type="ECO:0000313" key="2">
    <source>
        <dbReference type="EMBL" id="GLI68662.1"/>
    </source>
</evidence>
<evidence type="ECO:0000256" key="1">
    <source>
        <dbReference type="SAM" id="MobiDB-lite"/>
    </source>
</evidence>
<proteinExistence type="predicted"/>
<feature type="compositionally biased region" description="Low complexity" evidence="1">
    <location>
        <begin position="146"/>
        <end position="157"/>
    </location>
</feature>
<feature type="non-terminal residue" evidence="2">
    <location>
        <position position="1"/>
    </location>
</feature>
<protein>
    <submittedName>
        <fullName evidence="2">Uncharacterized protein</fullName>
    </submittedName>
</protein>
<comment type="caution">
    <text evidence="2">The sequence shown here is derived from an EMBL/GenBank/DDBJ whole genome shotgun (WGS) entry which is preliminary data.</text>
</comment>
<dbReference type="EMBL" id="BSDZ01000080">
    <property type="protein sequence ID" value="GLI68662.1"/>
    <property type="molecule type" value="Genomic_DNA"/>
</dbReference>
<gene>
    <name evidence="2" type="ORF">VaNZ11_013138</name>
</gene>
<name>A0ABQ5SH65_9CHLO</name>
<feature type="region of interest" description="Disordered" evidence="1">
    <location>
        <begin position="136"/>
        <end position="163"/>
    </location>
</feature>
<sequence>NRPPQVVMAAFYQGPSLGLAVYDALANEVSILQCQDEVRGPLKFQMLQLAKLQVQPQLLLVSTKTDETMMVIAQALYDNEYSHEYDDEMDEYGTNGLGVRGFEVRMERSTAFTYERALRRLEKLYLRRAGSATDGLIAGRSAGNGTQQQHQQPTTTHGSAGRP</sequence>
<reference evidence="2 3" key="1">
    <citation type="journal article" date="2023" name="IScience">
        <title>Expanded male sex-determining region conserved during the evolution of homothallism in the green alga Volvox.</title>
        <authorList>
            <person name="Yamamoto K."/>
            <person name="Matsuzaki R."/>
            <person name="Mahakham W."/>
            <person name="Heman W."/>
            <person name="Sekimoto H."/>
            <person name="Kawachi M."/>
            <person name="Minakuchi Y."/>
            <person name="Toyoda A."/>
            <person name="Nozaki H."/>
        </authorList>
    </citation>
    <scope>NUCLEOTIDE SEQUENCE [LARGE SCALE GENOMIC DNA]</scope>
    <source>
        <strain evidence="2 3">NIES-4468</strain>
    </source>
</reference>
<keyword evidence="3" id="KW-1185">Reference proteome</keyword>
<organism evidence="2 3">
    <name type="scientific">Volvox africanus</name>
    <dbReference type="NCBI Taxonomy" id="51714"/>
    <lineage>
        <taxon>Eukaryota</taxon>
        <taxon>Viridiplantae</taxon>
        <taxon>Chlorophyta</taxon>
        <taxon>core chlorophytes</taxon>
        <taxon>Chlorophyceae</taxon>
        <taxon>CS clade</taxon>
        <taxon>Chlamydomonadales</taxon>
        <taxon>Volvocaceae</taxon>
        <taxon>Volvox</taxon>
    </lineage>
</organism>
<dbReference type="Proteomes" id="UP001165090">
    <property type="component" value="Unassembled WGS sequence"/>
</dbReference>
<accession>A0ABQ5SH65</accession>
<feature type="non-terminal residue" evidence="2">
    <location>
        <position position="163"/>
    </location>
</feature>